<sequence length="62" mass="6946">MATIGSGLKSTSINGVKMYMVSSQQRSPASWVGSRKKRPSLKDKIKDERHGRSILEPRITCR</sequence>
<protein>
    <submittedName>
        <fullName evidence="2">Uncharacterized protein</fullName>
    </submittedName>
</protein>
<dbReference type="AlphaFoldDB" id="A0A6N2KD49"/>
<evidence type="ECO:0000256" key="1">
    <source>
        <dbReference type="SAM" id="MobiDB-lite"/>
    </source>
</evidence>
<proteinExistence type="predicted"/>
<reference evidence="2" key="1">
    <citation type="submission" date="2019-03" db="EMBL/GenBank/DDBJ databases">
        <authorList>
            <person name="Mank J."/>
            <person name="Almeida P."/>
        </authorList>
    </citation>
    <scope>NUCLEOTIDE SEQUENCE</scope>
    <source>
        <strain evidence="2">78183</strain>
    </source>
</reference>
<organism evidence="2">
    <name type="scientific">Salix viminalis</name>
    <name type="common">Common osier</name>
    <name type="synonym">Basket willow</name>
    <dbReference type="NCBI Taxonomy" id="40686"/>
    <lineage>
        <taxon>Eukaryota</taxon>
        <taxon>Viridiplantae</taxon>
        <taxon>Streptophyta</taxon>
        <taxon>Embryophyta</taxon>
        <taxon>Tracheophyta</taxon>
        <taxon>Spermatophyta</taxon>
        <taxon>Magnoliopsida</taxon>
        <taxon>eudicotyledons</taxon>
        <taxon>Gunneridae</taxon>
        <taxon>Pentapetalae</taxon>
        <taxon>rosids</taxon>
        <taxon>fabids</taxon>
        <taxon>Malpighiales</taxon>
        <taxon>Salicaceae</taxon>
        <taxon>Saliceae</taxon>
        <taxon>Salix</taxon>
    </lineage>
</organism>
<accession>A0A6N2KD49</accession>
<gene>
    <name evidence="2" type="ORF">SVIM_LOCUS12077</name>
</gene>
<evidence type="ECO:0000313" key="2">
    <source>
        <dbReference type="EMBL" id="VFU21257.1"/>
    </source>
</evidence>
<name>A0A6N2KD49_SALVM</name>
<feature type="region of interest" description="Disordered" evidence="1">
    <location>
        <begin position="24"/>
        <end position="43"/>
    </location>
</feature>
<dbReference type="EMBL" id="CAADRP010000002">
    <property type="protein sequence ID" value="VFU21257.1"/>
    <property type="molecule type" value="Genomic_DNA"/>
</dbReference>